<evidence type="ECO:0000313" key="1">
    <source>
        <dbReference type="EMBL" id="PAT10416.1"/>
    </source>
</evidence>
<dbReference type="RefSeq" id="WP_095555132.1">
    <property type="nucleotide sequence ID" value="NZ_NSGP01000007.1"/>
</dbReference>
<dbReference type="Proteomes" id="UP000218041">
    <property type="component" value="Unassembled WGS sequence"/>
</dbReference>
<proteinExistence type="predicted"/>
<dbReference type="EMBL" id="NSGP01000007">
    <property type="protein sequence ID" value="PAT10416.1"/>
    <property type="molecule type" value="Genomic_DNA"/>
</dbReference>
<comment type="caution">
    <text evidence="1">The sequence shown here is derived from an EMBL/GenBank/DDBJ whole genome shotgun (WGS) entry which is preliminary data.</text>
</comment>
<name>A0AB36RL20_9CORY</name>
<accession>A0AB36RL20</accession>
<dbReference type="AlphaFoldDB" id="A0AB36RL20"/>
<protein>
    <submittedName>
        <fullName evidence="1">Oxidoreductase</fullName>
    </submittedName>
</protein>
<dbReference type="InterPro" id="IPR046230">
    <property type="entry name" value="DUF6263"/>
</dbReference>
<evidence type="ECO:0000313" key="2">
    <source>
        <dbReference type="Proteomes" id="UP000218041"/>
    </source>
</evidence>
<reference evidence="1 2" key="1">
    <citation type="submission" date="2017-08" db="EMBL/GenBank/DDBJ databases">
        <title>Whole genome sequences of 6 clinical strains closest to Corynebacterium imitans.</title>
        <authorList>
            <person name="Bernier A.-M."/>
            <person name="Burdz T."/>
            <person name="Bernard K."/>
        </authorList>
    </citation>
    <scope>NUCLEOTIDE SEQUENCE [LARGE SCALE GENOMIC DNA]</scope>
    <source>
        <strain evidence="1 2">NML92-0415</strain>
    </source>
</reference>
<sequence>MLSATLLPLTACGTADEDPLKGIPAFAMDTPAVEVVAAGESPQQLSYRLGGEDGENTDETDAWDTTVAVSSGISQDVLPADQAYEDPGLPDVSSVDVSTTTLPLAVSAGRAPEPGEDESPADAAVEFTVGKGKHSDLPLSQEVASAEGFLMRWRAQSTGAISTLKLMAPNESQERGRQAVEQSLLAVASMNVVLPDEPVGVGGSWTVRNRVTGTSNMLRTATYTVARLEGDAVDLDVHVEERPTQQSLQIDNSVAGDLDGQTLDVESTSTTSQGSITLDLKHPLPTSGQVASTTRLVYSGEDAAYRVVQDVTEAVAYGSDDA</sequence>
<organism evidence="1 2">
    <name type="scientific">Corynebacterium hadale</name>
    <dbReference type="NCBI Taxonomy" id="2026255"/>
    <lineage>
        <taxon>Bacteria</taxon>
        <taxon>Bacillati</taxon>
        <taxon>Actinomycetota</taxon>
        <taxon>Actinomycetes</taxon>
        <taxon>Mycobacteriales</taxon>
        <taxon>Corynebacteriaceae</taxon>
        <taxon>Corynebacterium</taxon>
    </lineage>
</organism>
<gene>
    <name evidence="1" type="ORF">CKJ80_06320</name>
</gene>
<dbReference type="Pfam" id="PF19777">
    <property type="entry name" value="DUF6263"/>
    <property type="match status" value="1"/>
</dbReference>